<comment type="caution">
    <text evidence="1">The sequence shown here is derived from an EMBL/GenBank/DDBJ whole genome shotgun (WGS) entry which is preliminary data.</text>
</comment>
<evidence type="ECO:0000313" key="1">
    <source>
        <dbReference type="EMBL" id="GAA2053264.1"/>
    </source>
</evidence>
<organism evidence="1 2">
    <name type="scientific">Streptomyces cheonanensis</name>
    <dbReference type="NCBI Taxonomy" id="312720"/>
    <lineage>
        <taxon>Bacteria</taxon>
        <taxon>Bacillati</taxon>
        <taxon>Actinomycetota</taxon>
        <taxon>Actinomycetes</taxon>
        <taxon>Kitasatosporales</taxon>
        <taxon>Streptomycetaceae</taxon>
        <taxon>Streptomyces</taxon>
    </lineage>
</organism>
<proteinExistence type="predicted"/>
<name>A0ABP5GS52_9ACTN</name>
<gene>
    <name evidence="1" type="ORF">GCM10009757_28000</name>
</gene>
<reference evidence="2" key="1">
    <citation type="journal article" date="2019" name="Int. J. Syst. Evol. Microbiol.">
        <title>The Global Catalogue of Microorganisms (GCM) 10K type strain sequencing project: providing services to taxonomists for standard genome sequencing and annotation.</title>
        <authorList>
            <consortium name="The Broad Institute Genomics Platform"/>
            <consortium name="The Broad Institute Genome Sequencing Center for Infectious Disease"/>
            <person name="Wu L."/>
            <person name="Ma J."/>
        </authorList>
    </citation>
    <scope>NUCLEOTIDE SEQUENCE [LARGE SCALE GENOMIC DNA]</scope>
    <source>
        <strain evidence="2">JCM 14549</strain>
    </source>
</reference>
<protein>
    <submittedName>
        <fullName evidence="1">Uncharacterized protein</fullName>
    </submittedName>
</protein>
<dbReference type="EMBL" id="BAAANQ010000004">
    <property type="protein sequence ID" value="GAA2053264.1"/>
    <property type="molecule type" value="Genomic_DNA"/>
</dbReference>
<dbReference type="Proteomes" id="UP001403094">
    <property type="component" value="Unassembled WGS sequence"/>
</dbReference>
<dbReference type="RefSeq" id="WP_176127050.1">
    <property type="nucleotide sequence ID" value="NZ_BAAANQ010000004.1"/>
</dbReference>
<evidence type="ECO:0000313" key="2">
    <source>
        <dbReference type="Proteomes" id="UP001403094"/>
    </source>
</evidence>
<keyword evidence="2" id="KW-1185">Reference proteome</keyword>
<accession>A0ABP5GS52</accession>
<sequence>MRSFIGTHEVLDTDDFVELALGTDPELWLGVEGEIAEERAARLDAARDILADDPELITHVAVVTIGAVEEFAHRQLTSRRGRTAVTQ</sequence>